<dbReference type="SUPFAM" id="SSF53335">
    <property type="entry name" value="S-adenosyl-L-methionine-dependent methyltransferases"/>
    <property type="match status" value="1"/>
</dbReference>
<dbReference type="Pfam" id="PF08241">
    <property type="entry name" value="Methyltransf_11"/>
    <property type="match status" value="1"/>
</dbReference>
<dbReference type="OrthoDB" id="8595155at2"/>
<dbReference type="GO" id="GO:0008757">
    <property type="term" value="F:S-adenosylmethionine-dependent methyltransferase activity"/>
    <property type="evidence" value="ECO:0007669"/>
    <property type="project" value="InterPro"/>
</dbReference>
<dbReference type="Proteomes" id="UP000064243">
    <property type="component" value="Unassembled WGS sequence"/>
</dbReference>
<dbReference type="PANTHER" id="PTHR42912:SF80">
    <property type="entry name" value="METHYLTRANSFERASE DOMAIN-CONTAINING PROTEIN"/>
    <property type="match status" value="1"/>
</dbReference>
<organism evidence="2 3">
    <name type="scientific">Thiobacillus denitrificans</name>
    <dbReference type="NCBI Taxonomy" id="36861"/>
    <lineage>
        <taxon>Bacteria</taxon>
        <taxon>Pseudomonadati</taxon>
        <taxon>Pseudomonadota</taxon>
        <taxon>Betaproteobacteria</taxon>
        <taxon>Nitrosomonadales</taxon>
        <taxon>Thiobacillaceae</taxon>
        <taxon>Thiobacillus</taxon>
    </lineage>
</organism>
<dbReference type="InterPro" id="IPR050508">
    <property type="entry name" value="Methyltransf_Superfamily"/>
</dbReference>
<dbReference type="CDD" id="cd02440">
    <property type="entry name" value="AdoMet_MTases"/>
    <property type="match status" value="1"/>
</dbReference>
<dbReference type="EMBL" id="LDUG01000033">
    <property type="protein sequence ID" value="KVW94656.1"/>
    <property type="molecule type" value="Genomic_DNA"/>
</dbReference>
<reference evidence="2 3" key="1">
    <citation type="journal article" date="2015" name="Appl. Environ. Microbiol.">
        <title>Aerobic and Anaerobic Thiosulfate Oxidation by a Cold-Adapted, Subglacial Chemoautotroph.</title>
        <authorList>
            <person name="Harrold Z.R."/>
            <person name="Skidmore M.L."/>
            <person name="Hamilton T.L."/>
            <person name="Desch L."/>
            <person name="Amada K."/>
            <person name="van Gelder W."/>
            <person name="Glover K."/>
            <person name="Roden E.E."/>
            <person name="Boyd E.S."/>
        </authorList>
    </citation>
    <scope>NUCLEOTIDE SEQUENCE [LARGE SCALE GENOMIC DNA]</scope>
    <source>
        <strain evidence="2 3">RG</strain>
    </source>
</reference>
<dbReference type="PANTHER" id="PTHR42912">
    <property type="entry name" value="METHYLTRANSFERASE"/>
    <property type="match status" value="1"/>
</dbReference>
<dbReference type="RefSeq" id="WP_059756562.1">
    <property type="nucleotide sequence ID" value="NZ_LDUG01000033.1"/>
</dbReference>
<dbReference type="PATRIC" id="fig|36861.3.peg.2069"/>
<feature type="domain" description="Methyltransferase type 11" evidence="1">
    <location>
        <begin position="40"/>
        <end position="133"/>
    </location>
</feature>
<evidence type="ECO:0000313" key="2">
    <source>
        <dbReference type="EMBL" id="KVW94656.1"/>
    </source>
</evidence>
<protein>
    <submittedName>
        <fullName evidence="2">Ubiquinone/menaquinone biosynthesis protein</fullName>
    </submittedName>
</protein>
<dbReference type="InterPro" id="IPR029063">
    <property type="entry name" value="SAM-dependent_MTases_sf"/>
</dbReference>
<gene>
    <name evidence="2" type="ORF">ABW22_11440</name>
</gene>
<dbReference type="InterPro" id="IPR013216">
    <property type="entry name" value="Methyltransf_11"/>
</dbReference>
<keyword evidence="2" id="KW-0830">Ubiquinone</keyword>
<evidence type="ECO:0000313" key="3">
    <source>
        <dbReference type="Proteomes" id="UP000064243"/>
    </source>
</evidence>
<proteinExistence type="predicted"/>
<name>A0A106BLG8_THIDE</name>
<dbReference type="Gene3D" id="3.40.50.150">
    <property type="entry name" value="Vaccinia Virus protein VP39"/>
    <property type="match status" value="1"/>
</dbReference>
<sequence length="208" mass="23291">MEKNYEALNLTQPESEHDPFTEDRYRQFHTFLPKGARSVLDIGCNTGRGGSVLKGLDNSLQIYGLDAVRDRLDRLPKDVYEQGVHGYSTKIPNEDGTYDAVVAGEFIEHIYQADVDQTLGEIFRVLKIGGRLLLTTPNPGDIKRKLRGHSILGGAHVSQHFPDTLKLKLRMAGFSRVRVYGSGRVSRYVGSRLSLFIYGSYLAIGDKF</sequence>
<accession>A0A106BLG8</accession>
<dbReference type="AlphaFoldDB" id="A0A106BLG8"/>
<comment type="caution">
    <text evidence="2">The sequence shown here is derived from an EMBL/GenBank/DDBJ whole genome shotgun (WGS) entry which is preliminary data.</text>
</comment>
<evidence type="ECO:0000259" key="1">
    <source>
        <dbReference type="Pfam" id="PF08241"/>
    </source>
</evidence>
<keyword evidence="3" id="KW-1185">Reference proteome</keyword>